<sequence>MKSQKKGRHLQLKRRKGVAARLARQNSMSFNQGFDGGYLKGFQTGYDSGYDDGYNQAHGRGYGEGYQDGLKATDTYQLGLAAGKDEGVYEAAESWVEKLLPPNTMLADVPMEKLIEAGLGQYKDSLYSVTPPAQIGEQLLQAVQSATPYGLIRLGDGELLTMAQETAMSDSEIRRLGFFLPYAGVEIPDRGARDLLLAGIRKADAIGIPLSRKRAFQPLFLQVLRAHGMDYRSLPLTHSLVNYELYRQGYINRLLEAGRVLVVGNLAHDVAEKLRSNGNRVSGAVHPVRGMADVPRVLADVEKHSFDFALVSAGIAAVPIVSHIRSVMGKVAIDFGHMADRYTKGGEGF</sequence>
<name>A0A8J4M1F3_9BACL</name>
<protein>
    <recommendedName>
        <fullName evidence="1">GT-D fold-like domain-containing protein</fullName>
    </recommendedName>
</protein>
<dbReference type="Proteomes" id="UP000677918">
    <property type="component" value="Unassembled WGS sequence"/>
</dbReference>
<evidence type="ECO:0000313" key="2">
    <source>
        <dbReference type="EMBL" id="GIQ68509.1"/>
    </source>
</evidence>
<gene>
    <name evidence="2" type="ORF">XYCOK13_13330</name>
</gene>
<feature type="domain" description="GT-D fold-like" evidence="1">
    <location>
        <begin position="132"/>
        <end position="341"/>
    </location>
</feature>
<accession>A0A8J4M1F3</accession>
<dbReference type="RefSeq" id="WP_213411080.1">
    <property type="nucleotide sequence ID" value="NZ_BOVK01000015.1"/>
</dbReference>
<dbReference type="Pfam" id="PF22882">
    <property type="entry name" value="GT-D-like"/>
    <property type="match status" value="1"/>
</dbReference>
<organism evidence="2 3">
    <name type="scientific">Xylanibacillus composti</name>
    <dbReference type="NCBI Taxonomy" id="1572762"/>
    <lineage>
        <taxon>Bacteria</taxon>
        <taxon>Bacillati</taxon>
        <taxon>Bacillota</taxon>
        <taxon>Bacilli</taxon>
        <taxon>Bacillales</taxon>
        <taxon>Paenibacillaceae</taxon>
        <taxon>Xylanibacillus</taxon>
    </lineage>
</organism>
<keyword evidence="3" id="KW-1185">Reference proteome</keyword>
<dbReference type="EMBL" id="BOVK01000015">
    <property type="protein sequence ID" value="GIQ68509.1"/>
    <property type="molecule type" value="Genomic_DNA"/>
</dbReference>
<dbReference type="InterPro" id="IPR055171">
    <property type="entry name" value="GT-D-like"/>
</dbReference>
<evidence type="ECO:0000313" key="3">
    <source>
        <dbReference type="Proteomes" id="UP000677918"/>
    </source>
</evidence>
<dbReference type="InterPro" id="IPR049785">
    <property type="entry name" value="GT-D-like_firm"/>
</dbReference>
<proteinExistence type="predicted"/>
<comment type="caution">
    <text evidence="2">The sequence shown here is derived from an EMBL/GenBank/DDBJ whole genome shotgun (WGS) entry which is preliminary data.</text>
</comment>
<evidence type="ECO:0000259" key="1">
    <source>
        <dbReference type="Pfam" id="PF22882"/>
    </source>
</evidence>
<reference evidence="2" key="1">
    <citation type="submission" date="2021-04" db="EMBL/GenBank/DDBJ databases">
        <title>Draft genome sequence of Xylanibacillus composti strain K13.</title>
        <authorList>
            <person name="Uke A."/>
            <person name="Chhe C."/>
            <person name="Baramee S."/>
            <person name="Kosugi A."/>
        </authorList>
    </citation>
    <scope>NUCLEOTIDE SEQUENCE</scope>
    <source>
        <strain evidence="2">K13</strain>
    </source>
</reference>
<dbReference type="AlphaFoldDB" id="A0A8J4M1F3"/>
<dbReference type="NCBIfam" id="NF040628">
    <property type="entry name" value="GT-D_rel"/>
    <property type="match status" value="1"/>
</dbReference>